<dbReference type="AlphaFoldDB" id="A0A1H9JBL0"/>
<dbReference type="STRING" id="137733.SAMN05421767_10844"/>
<feature type="transmembrane region" description="Helical" evidence="1">
    <location>
        <begin position="90"/>
        <end position="113"/>
    </location>
</feature>
<gene>
    <name evidence="2" type="ORF">SAMN05421767_10844</name>
</gene>
<sequence>MKNFKKLIPLLITILVGVLMGYFWLIPINIHVAGFWMECLMLVAVYILADSMVATYDKFFAKVQVEEPTMFRKDGKKSKLNRSFMKKYQLFLVVIVAIMAILLVGTFSGLPIWQASSYASQIGELQTGNFEEDLDLSDASNIITVDRDMAEKLGSRKLGEAKDLVSQFDLSNDFVQISRDEHPLRVSPLEYASFWRWLKHQRVGIPYYVEVDAIDGSSRLVETKKPIRYSKSEYFNRDVRRHLWLHYPTAYIDEITFEVDEEGNPFYVATEVGAKIGLFSGIDVVGIYTVDAVTGEIEHYDMASIPDWVDRAIPARIILSQINAYGMYQSGFWNTIFSQQGVVKHSDGYRYFIKDNDLYLYTGLTSVLSDESNIGFVLVNSRTKEVFRYDLGAATESSAQESAEGSVQEKGYRATFPLLLNVEEKPTYFLSLKDSGNLVKLYAFVDAENYQRVVIGETVQEAYQSYTGREAASSAEDIENKDFQGTINQLTTVVLNGETNVVFTLTGEEDIYFAPVSLSSKLAFLQVGDSVNGVASGTVVLSIDVSGK</sequence>
<dbReference type="EMBL" id="FOGF01000008">
    <property type="protein sequence ID" value="SEQ84173.1"/>
    <property type="molecule type" value="Genomic_DNA"/>
</dbReference>
<keyword evidence="1" id="KW-1133">Transmembrane helix</keyword>
<feature type="transmembrane region" description="Helical" evidence="1">
    <location>
        <begin position="32"/>
        <end position="49"/>
    </location>
</feature>
<accession>A0A1H9JBL0</accession>
<organism evidence="2 3">
    <name type="scientific">Granulicatella balaenopterae</name>
    <dbReference type="NCBI Taxonomy" id="137733"/>
    <lineage>
        <taxon>Bacteria</taxon>
        <taxon>Bacillati</taxon>
        <taxon>Bacillota</taxon>
        <taxon>Bacilli</taxon>
        <taxon>Lactobacillales</taxon>
        <taxon>Carnobacteriaceae</taxon>
        <taxon>Granulicatella</taxon>
    </lineage>
</organism>
<keyword evidence="3" id="KW-1185">Reference proteome</keyword>
<evidence type="ECO:0000256" key="1">
    <source>
        <dbReference type="SAM" id="Phobius"/>
    </source>
</evidence>
<evidence type="ECO:0000313" key="3">
    <source>
        <dbReference type="Proteomes" id="UP000198556"/>
    </source>
</evidence>
<evidence type="ECO:0008006" key="4">
    <source>
        <dbReference type="Google" id="ProtNLM"/>
    </source>
</evidence>
<feature type="transmembrane region" description="Helical" evidence="1">
    <location>
        <begin position="7"/>
        <end position="26"/>
    </location>
</feature>
<dbReference type="Proteomes" id="UP000198556">
    <property type="component" value="Unassembled WGS sequence"/>
</dbReference>
<proteinExistence type="predicted"/>
<name>A0A1H9JBL0_9LACT</name>
<reference evidence="2 3" key="1">
    <citation type="submission" date="2016-10" db="EMBL/GenBank/DDBJ databases">
        <authorList>
            <person name="de Groot N.N."/>
        </authorList>
    </citation>
    <scope>NUCLEOTIDE SEQUENCE [LARGE SCALE GENOMIC DNA]</scope>
    <source>
        <strain evidence="2 3">DSM 15827</strain>
    </source>
</reference>
<keyword evidence="1" id="KW-0812">Transmembrane</keyword>
<keyword evidence="1" id="KW-0472">Membrane</keyword>
<dbReference type="OrthoDB" id="3169575at2"/>
<evidence type="ECO:0000313" key="2">
    <source>
        <dbReference type="EMBL" id="SEQ84173.1"/>
    </source>
</evidence>
<dbReference type="RefSeq" id="WP_089746231.1">
    <property type="nucleotide sequence ID" value="NZ_FOGF01000008.1"/>
</dbReference>
<protein>
    <recommendedName>
        <fullName evidence="4">Cell shape-determining protein</fullName>
    </recommendedName>
</protein>